<accession>T1JMU5</accession>
<feature type="compositionally biased region" description="Low complexity" evidence="1">
    <location>
        <begin position="1"/>
        <end position="28"/>
    </location>
</feature>
<protein>
    <submittedName>
        <fullName evidence="2">Uncharacterized protein</fullName>
    </submittedName>
</protein>
<sequence>MLPPSSTTNNSNQFNPPSFNTFTNTDLPLPVPPPPPYTNLTGNYPSNNTNLTGIYPTNNTNLTGNYPANNTNLTGNYPTNNTNLTGNYRTNNANLMRNYPSNNTNLSATYLLDNTHGKRNFTLNMNIKRSITHVTNNTHSTRNYPSTATCPSVMPLDDFPRMQNGAYVTQPSTSQIGNIKLQNPVFSGKLVGGKDDPNQSFISSTNQGSGNFSFRQNENQSPSFPLLTSLLSPGASTSSPNGGRILFLLECTTT</sequence>
<name>T1JMU5_STRMM</name>
<dbReference type="EnsemblMetazoa" id="SMAR015175-RA">
    <property type="protein sequence ID" value="SMAR015175-PA"/>
    <property type="gene ID" value="SMAR015175"/>
</dbReference>
<dbReference type="PhylomeDB" id="T1JMU5"/>
<feature type="compositionally biased region" description="Polar residues" evidence="1">
    <location>
        <begin position="198"/>
        <end position="220"/>
    </location>
</feature>
<evidence type="ECO:0000256" key="1">
    <source>
        <dbReference type="SAM" id="MobiDB-lite"/>
    </source>
</evidence>
<proteinExistence type="predicted"/>
<keyword evidence="3" id="KW-1185">Reference proteome</keyword>
<reference evidence="3" key="1">
    <citation type="submission" date="2011-05" db="EMBL/GenBank/DDBJ databases">
        <authorList>
            <person name="Richards S.R."/>
            <person name="Qu J."/>
            <person name="Jiang H."/>
            <person name="Jhangiani S.N."/>
            <person name="Agravi P."/>
            <person name="Goodspeed R."/>
            <person name="Gross S."/>
            <person name="Mandapat C."/>
            <person name="Jackson L."/>
            <person name="Mathew T."/>
            <person name="Pu L."/>
            <person name="Thornton R."/>
            <person name="Saada N."/>
            <person name="Wilczek-Boney K.B."/>
            <person name="Lee S."/>
            <person name="Kovar C."/>
            <person name="Wu Y."/>
            <person name="Scherer S.E."/>
            <person name="Worley K.C."/>
            <person name="Muzny D.M."/>
            <person name="Gibbs R."/>
        </authorList>
    </citation>
    <scope>NUCLEOTIDE SEQUENCE</scope>
    <source>
        <strain evidence="3">Brora</strain>
    </source>
</reference>
<dbReference type="Proteomes" id="UP000014500">
    <property type="component" value="Unassembled WGS sequence"/>
</dbReference>
<reference evidence="2" key="2">
    <citation type="submission" date="2015-02" db="UniProtKB">
        <authorList>
            <consortium name="EnsemblMetazoa"/>
        </authorList>
    </citation>
    <scope>IDENTIFICATION</scope>
</reference>
<evidence type="ECO:0000313" key="3">
    <source>
        <dbReference type="Proteomes" id="UP000014500"/>
    </source>
</evidence>
<evidence type="ECO:0000313" key="2">
    <source>
        <dbReference type="EnsemblMetazoa" id="SMAR015175-PA"/>
    </source>
</evidence>
<dbReference type="HOGENOM" id="CLU_1095477_0_0_1"/>
<dbReference type="AlphaFoldDB" id="T1JMU5"/>
<organism evidence="2 3">
    <name type="scientific">Strigamia maritima</name>
    <name type="common">European centipede</name>
    <name type="synonym">Geophilus maritimus</name>
    <dbReference type="NCBI Taxonomy" id="126957"/>
    <lineage>
        <taxon>Eukaryota</taxon>
        <taxon>Metazoa</taxon>
        <taxon>Ecdysozoa</taxon>
        <taxon>Arthropoda</taxon>
        <taxon>Myriapoda</taxon>
        <taxon>Chilopoda</taxon>
        <taxon>Pleurostigmophora</taxon>
        <taxon>Geophilomorpha</taxon>
        <taxon>Linotaeniidae</taxon>
        <taxon>Strigamia</taxon>
    </lineage>
</organism>
<dbReference type="EMBL" id="JH431937">
    <property type="status" value="NOT_ANNOTATED_CDS"/>
    <property type="molecule type" value="Genomic_DNA"/>
</dbReference>
<feature type="region of interest" description="Disordered" evidence="1">
    <location>
        <begin position="196"/>
        <end position="220"/>
    </location>
</feature>
<feature type="region of interest" description="Disordered" evidence="1">
    <location>
        <begin position="1"/>
        <end position="31"/>
    </location>
</feature>